<feature type="domain" description="NTP pyrophosphohydrolase MazG-like" evidence="1">
    <location>
        <begin position="182"/>
        <end position="240"/>
    </location>
</feature>
<dbReference type="CDD" id="cd11528">
    <property type="entry name" value="NTP-PPase_MazG_Nterm"/>
    <property type="match status" value="1"/>
</dbReference>
<evidence type="ECO:0000259" key="1">
    <source>
        <dbReference type="Pfam" id="PF03819"/>
    </source>
</evidence>
<proteinExistence type="predicted"/>
<keyword evidence="3" id="KW-1185">Reference proteome</keyword>
<dbReference type="InterPro" id="IPR048011">
    <property type="entry name" value="NTP-PPase_MazG-like_C"/>
</dbReference>
<dbReference type="InterPro" id="IPR048015">
    <property type="entry name" value="NTP-PPase_MazG-like_N"/>
</dbReference>
<dbReference type="CDD" id="cd11529">
    <property type="entry name" value="NTP-PPase_MazG_Cterm"/>
    <property type="match status" value="1"/>
</dbReference>
<dbReference type="NCBIfam" id="NF007113">
    <property type="entry name" value="PRK09562.1"/>
    <property type="match status" value="1"/>
</dbReference>
<keyword evidence="2" id="KW-0378">Hydrolase</keyword>
<dbReference type="EC" id="3.6.1.9" evidence="2"/>
<dbReference type="SUPFAM" id="SSF101386">
    <property type="entry name" value="all-alpha NTP pyrophosphatases"/>
    <property type="match status" value="2"/>
</dbReference>
<accession>A0ABT2WXR0</accession>
<dbReference type="NCBIfam" id="TIGR00444">
    <property type="entry name" value="mazG"/>
    <property type="match status" value="1"/>
</dbReference>
<sequence>MTLDRHASDRLIHDPEGGLPRLLEIMARLRDPATGCPWDIEQDFTTIAPYTIEEAYEVADAIEREAWGELRGELGDLLLQTVYHAQMASEAGHFGFAEVIRAISDKMVARHPHVFGDESRDKSAEDQTRDWERMKAAERAGAAARGTLDGIAMGLPALTRAVKLQNRAARVGFDWPSTAEVVDKITEEARELQEARATMTETEIFEEFGDLLFVIANLARHLRIDPEAALRAANAKFTRRFASIESALAHRGKRPEESDLAEMDALWDEAKRLEKAAK</sequence>
<dbReference type="Gene3D" id="1.10.287.1080">
    <property type="entry name" value="MazG-like"/>
    <property type="match status" value="2"/>
</dbReference>
<reference evidence="2 3" key="1">
    <citation type="submission" date="2022-10" db="EMBL/GenBank/DDBJ databases">
        <title>Defluviimonas sp. nov., isolated from ocean surface sediments.</title>
        <authorList>
            <person name="He W."/>
            <person name="Wang L."/>
            <person name="Zhang D.-F."/>
        </authorList>
    </citation>
    <scope>NUCLEOTIDE SEQUENCE [LARGE SCALE GENOMIC DNA]</scope>
    <source>
        <strain evidence="2 3">WL0024</strain>
    </source>
</reference>
<gene>
    <name evidence="2" type="primary">mazG</name>
    <name evidence="2" type="ORF">OEZ60_00415</name>
</gene>
<name>A0ABT2WXR0_9RHOB</name>
<dbReference type="Proteomes" id="UP001209535">
    <property type="component" value="Unassembled WGS sequence"/>
</dbReference>
<dbReference type="GO" id="GO:0047429">
    <property type="term" value="F:nucleoside triphosphate diphosphatase activity"/>
    <property type="evidence" value="ECO:0007669"/>
    <property type="project" value="UniProtKB-EC"/>
</dbReference>
<protein>
    <submittedName>
        <fullName evidence="2">Nucleoside triphosphate pyrophosphohydrolase</fullName>
        <ecNumber evidence="2">3.6.1.9</ecNumber>
    </submittedName>
</protein>
<comment type="caution">
    <text evidence="2">The sequence shown here is derived from an EMBL/GenBank/DDBJ whole genome shotgun (WGS) entry which is preliminary data.</text>
</comment>
<evidence type="ECO:0000313" key="2">
    <source>
        <dbReference type="EMBL" id="MCU9846466.1"/>
    </source>
</evidence>
<dbReference type="EMBL" id="JAOVQO010000001">
    <property type="protein sequence ID" value="MCU9846466.1"/>
    <property type="molecule type" value="Genomic_DNA"/>
</dbReference>
<dbReference type="PANTHER" id="PTHR30522:SF0">
    <property type="entry name" value="NUCLEOSIDE TRIPHOSPHATE PYROPHOSPHOHYDROLASE"/>
    <property type="match status" value="1"/>
</dbReference>
<dbReference type="InterPro" id="IPR004518">
    <property type="entry name" value="MazG-like_dom"/>
</dbReference>
<organism evidence="2 3">
    <name type="scientific">Albidovulum salinarum</name>
    <dbReference type="NCBI Taxonomy" id="2984153"/>
    <lineage>
        <taxon>Bacteria</taxon>
        <taxon>Pseudomonadati</taxon>
        <taxon>Pseudomonadota</taxon>
        <taxon>Alphaproteobacteria</taxon>
        <taxon>Rhodobacterales</taxon>
        <taxon>Paracoccaceae</taxon>
        <taxon>Albidovulum</taxon>
    </lineage>
</organism>
<dbReference type="RefSeq" id="WP_263332082.1">
    <property type="nucleotide sequence ID" value="NZ_JAOVQO010000001.1"/>
</dbReference>
<dbReference type="PANTHER" id="PTHR30522">
    <property type="entry name" value="NUCLEOSIDE TRIPHOSPHATE PYROPHOSPHOHYDROLASE"/>
    <property type="match status" value="1"/>
</dbReference>
<dbReference type="InterPro" id="IPR011551">
    <property type="entry name" value="NTP_PyrPHydrolase_MazG"/>
</dbReference>
<feature type="domain" description="NTP pyrophosphohydrolase MazG-like" evidence="1">
    <location>
        <begin position="42"/>
        <end position="115"/>
    </location>
</feature>
<evidence type="ECO:0000313" key="3">
    <source>
        <dbReference type="Proteomes" id="UP001209535"/>
    </source>
</evidence>
<dbReference type="Pfam" id="PF03819">
    <property type="entry name" value="MazG"/>
    <property type="match status" value="2"/>
</dbReference>